<keyword evidence="12" id="KW-0809">Transit peptide</keyword>
<evidence type="ECO:0000256" key="10">
    <source>
        <dbReference type="ARBA" id="ARBA00022846"/>
    </source>
</evidence>
<dbReference type="GO" id="GO:0060271">
    <property type="term" value="P:cilium assembly"/>
    <property type="evidence" value="ECO:0007669"/>
    <property type="project" value="InterPro"/>
</dbReference>
<keyword evidence="19" id="KW-0966">Cell projection</keyword>
<keyword evidence="18" id="KW-0539">Nucleus</keyword>
<dbReference type="PANTHER" id="PTHR21223:SF4">
    <property type="entry name" value="CBY1-INTERACTING BAR DOMAIN-CONTAINING PROTEIN 1"/>
    <property type="match status" value="1"/>
</dbReference>
<sequence>MMRRTLENRNAQTKQLQTAVSNVEKHFGELCQIFAAYVRKTARLRDKADLLVNEINAYAATETPHLKLGLMNFADEFAKLQDYRQAEVERLEAKVVEPLKTYGTIVKMKRAETELQRAAMDASRTSRHLEETINNFERQKMKDIKTIFSEFITIEMLFHGKALEVYTAAYQNIQNIDEDEDLEVFRNSLYAPDYSSRLDIVRANSKSPLQRSLSAKCVSGTGQVSTCRLRKDQQAEDDEDEELDVTEEENFLNPTGNRKIIKLMLTKNEGFKKYCIPVISTSYLVLHDFCVSAFFFKDGVFQSISY</sequence>
<evidence type="ECO:0000256" key="4">
    <source>
        <dbReference type="ARBA" id="ARBA00004230"/>
    </source>
</evidence>
<evidence type="ECO:0000256" key="17">
    <source>
        <dbReference type="ARBA" id="ARBA00023212"/>
    </source>
</evidence>
<evidence type="ECO:0000256" key="8">
    <source>
        <dbReference type="ARBA" id="ARBA00022792"/>
    </source>
</evidence>
<dbReference type="InterPro" id="IPR009602">
    <property type="entry name" value="CBAR/FAM92"/>
</dbReference>
<dbReference type="Gene3D" id="1.20.1270.60">
    <property type="entry name" value="Arfaptin homology (AH) domain/BAR domain"/>
    <property type="match status" value="1"/>
</dbReference>
<evidence type="ECO:0000256" key="7">
    <source>
        <dbReference type="ARBA" id="ARBA00022782"/>
    </source>
</evidence>
<keyword evidence="16 21" id="KW-0472">Membrane</keyword>
<keyword evidence="21" id="KW-0812">Transmembrane</keyword>
<keyword evidence="6" id="KW-0963">Cytoplasm</keyword>
<evidence type="ECO:0000313" key="23">
    <source>
        <dbReference type="Proteomes" id="UP000236370"/>
    </source>
</evidence>
<accession>A0A2J8PLT6</accession>
<dbReference type="InterPro" id="IPR035590">
    <property type="entry name" value="BAR_CBAR1/2"/>
</dbReference>
<evidence type="ECO:0000256" key="13">
    <source>
        <dbReference type="ARBA" id="ARBA00023054"/>
    </source>
</evidence>
<dbReference type="AlphaFoldDB" id="A0A2J8PLT6"/>
<dbReference type="EMBL" id="NBAG03000213">
    <property type="protein sequence ID" value="PNI84977.1"/>
    <property type="molecule type" value="Genomic_DNA"/>
</dbReference>
<comment type="subcellular location">
    <subcellularLocation>
        <location evidence="4">Cell projection</location>
        <location evidence="4">Cilium</location>
        <location evidence="4">Flagellum</location>
    </subcellularLocation>
    <subcellularLocation>
        <location evidence="2">Cytoplasm</location>
        <location evidence="2">Cytoskeleton</location>
        <location evidence="2">Cilium basal body</location>
    </subcellularLocation>
    <subcellularLocation>
        <location evidence="1">Cytoplasm</location>
        <location evidence="1">Cytoskeleton</location>
        <location evidence="1">Microtubule organizing center</location>
        <location evidence="1">Centrosome</location>
        <location evidence="1">Centriole</location>
    </subcellularLocation>
    <subcellularLocation>
        <location evidence="5">Mitochondrion inner membrane</location>
        <topology evidence="5">Peripheral membrane protein</topology>
        <orientation evidence="5">Matrix side</orientation>
    </subcellularLocation>
    <subcellularLocation>
        <location evidence="3">Nucleus</location>
    </subcellularLocation>
</comment>
<dbReference type="CDD" id="cd07598">
    <property type="entry name" value="BAR_FAM92"/>
    <property type="match status" value="1"/>
</dbReference>
<protein>
    <submittedName>
        <fullName evidence="22">FAM92A isoform 13</fullName>
    </submittedName>
</protein>
<keyword evidence="15" id="KW-0496">Mitochondrion</keyword>
<dbReference type="Pfam" id="PF06730">
    <property type="entry name" value="FAM92"/>
    <property type="match status" value="1"/>
</dbReference>
<comment type="similarity">
    <text evidence="20">Belongs to the CIBAR family.</text>
</comment>
<evidence type="ECO:0000256" key="3">
    <source>
        <dbReference type="ARBA" id="ARBA00004123"/>
    </source>
</evidence>
<dbReference type="SUPFAM" id="SSF103657">
    <property type="entry name" value="BAR/IMD domain-like"/>
    <property type="match status" value="1"/>
</dbReference>
<evidence type="ECO:0000256" key="18">
    <source>
        <dbReference type="ARBA" id="ARBA00023242"/>
    </source>
</evidence>
<gene>
    <name evidence="22" type="ORF">CK820_G0001833</name>
</gene>
<keyword evidence="9" id="KW-0970">Cilium biogenesis/degradation</keyword>
<evidence type="ECO:0000256" key="20">
    <source>
        <dbReference type="ARBA" id="ARBA00029449"/>
    </source>
</evidence>
<dbReference type="PANTHER" id="PTHR21223">
    <property type="entry name" value="CBY1-INTERACTING BAR DOMAIN-CONTAINING PROTEIN HOMOLOG"/>
    <property type="match status" value="1"/>
</dbReference>
<dbReference type="GO" id="GO:0005743">
    <property type="term" value="C:mitochondrial inner membrane"/>
    <property type="evidence" value="ECO:0007669"/>
    <property type="project" value="UniProtKB-SubCell"/>
</dbReference>
<evidence type="ECO:0000256" key="15">
    <source>
        <dbReference type="ARBA" id="ARBA00023128"/>
    </source>
</evidence>
<evidence type="ECO:0000256" key="5">
    <source>
        <dbReference type="ARBA" id="ARBA00004443"/>
    </source>
</evidence>
<keyword evidence="7" id="KW-0221">Differentiation</keyword>
<evidence type="ECO:0000256" key="12">
    <source>
        <dbReference type="ARBA" id="ARBA00022946"/>
    </source>
</evidence>
<keyword evidence="10" id="KW-0282">Flagellum</keyword>
<dbReference type="GO" id="GO:0005814">
    <property type="term" value="C:centriole"/>
    <property type="evidence" value="ECO:0007669"/>
    <property type="project" value="UniProtKB-SubCell"/>
</dbReference>
<proteinExistence type="inferred from homology"/>
<keyword evidence="21" id="KW-1133">Transmembrane helix</keyword>
<evidence type="ECO:0000256" key="1">
    <source>
        <dbReference type="ARBA" id="ARBA00004114"/>
    </source>
</evidence>
<evidence type="ECO:0000313" key="22">
    <source>
        <dbReference type="EMBL" id="PNI84977.1"/>
    </source>
</evidence>
<dbReference type="InterPro" id="IPR027267">
    <property type="entry name" value="AH/BAR_dom_sf"/>
</dbReference>
<evidence type="ECO:0000256" key="11">
    <source>
        <dbReference type="ARBA" id="ARBA00022871"/>
    </source>
</evidence>
<keyword evidence="11" id="KW-0744">Spermatogenesis</keyword>
<feature type="transmembrane region" description="Helical" evidence="21">
    <location>
        <begin position="274"/>
        <end position="296"/>
    </location>
</feature>
<dbReference type="GO" id="GO:0007283">
    <property type="term" value="P:spermatogenesis"/>
    <property type="evidence" value="ECO:0007669"/>
    <property type="project" value="UniProtKB-KW"/>
</dbReference>
<dbReference type="GO" id="GO:0031514">
    <property type="term" value="C:motile cilium"/>
    <property type="evidence" value="ECO:0007669"/>
    <property type="project" value="UniProtKB-SubCell"/>
</dbReference>
<evidence type="ECO:0000256" key="19">
    <source>
        <dbReference type="ARBA" id="ARBA00023273"/>
    </source>
</evidence>
<keyword evidence="13" id="KW-0175">Coiled coil</keyword>
<evidence type="ECO:0000256" key="14">
    <source>
        <dbReference type="ARBA" id="ARBA00023069"/>
    </source>
</evidence>
<evidence type="ECO:0000256" key="2">
    <source>
        <dbReference type="ARBA" id="ARBA00004120"/>
    </source>
</evidence>
<organism evidence="22 23">
    <name type="scientific">Pan troglodytes</name>
    <name type="common">Chimpanzee</name>
    <dbReference type="NCBI Taxonomy" id="9598"/>
    <lineage>
        <taxon>Eukaryota</taxon>
        <taxon>Metazoa</taxon>
        <taxon>Chordata</taxon>
        <taxon>Craniata</taxon>
        <taxon>Vertebrata</taxon>
        <taxon>Euteleostomi</taxon>
        <taxon>Mammalia</taxon>
        <taxon>Eutheria</taxon>
        <taxon>Euarchontoglires</taxon>
        <taxon>Primates</taxon>
        <taxon>Haplorrhini</taxon>
        <taxon>Catarrhini</taxon>
        <taxon>Hominidae</taxon>
        <taxon>Pan</taxon>
    </lineage>
</organism>
<evidence type="ECO:0000256" key="16">
    <source>
        <dbReference type="ARBA" id="ARBA00023136"/>
    </source>
</evidence>
<evidence type="ECO:0000256" key="21">
    <source>
        <dbReference type="SAM" id="Phobius"/>
    </source>
</evidence>
<comment type="caution">
    <text evidence="22">The sequence shown here is derived from an EMBL/GenBank/DDBJ whole genome shotgun (WGS) entry which is preliminary data.</text>
</comment>
<evidence type="ECO:0000256" key="6">
    <source>
        <dbReference type="ARBA" id="ARBA00022490"/>
    </source>
</evidence>
<dbReference type="Proteomes" id="UP000236370">
    <property type="component" value="Unassembled WGS sequence"/>
</dbReference>
<reference evidence="22 23" key="1">
    <citation type="submission" date="2017-12" db="EMBL/GenBank/DDBJ databases">
        <title>High-resolution comparative analysis of great ape genomes.</title>
        <authorList>
            <person name="Pollen A."/>
            <person name="Hastie A."/>
            <person name="Hormozdiari F."/>
            <person name="Dougherty M."/>
            <person name="Liu R."/>
            <person name="Chaisson M."/>
            <person name="Hoppe E."/>
            <person name="Hill C."/>
            <person name="Pang A."/>
            <person name="Hillier L."/>
            <person name="Baker C."/>
            <person name="Armstrong J."/>
            <person name="Shendure J."/>
            <person name="Paten B."/>
            <person name="Wilson R."/>
            <person name="Chao H."/>
            <person name="Schneider V."/>
            <person name="Ventura M."/>
            <person name="Kronenberg Z."/>
            <person name="Murali S."/>
            <person name="Gordon D."/>
            <person name="Cantsilieris S."/>
            <person name="Munson K."/>
            <person name="Nelson B."/>
            <person name="Raja A."/>
            <person name="Underwood J."/>
            <person name="Diekhans M."/>
            <person name="Fiddes I."/>
            <person name="Haussler D."/>
            <person name="Eichler E."/>
        </authorList>
    </citation>
    <scope>NUCLEOTIDE SEQUENCE [LARGE SCALE GENOMIC DNA]</scope>
    <source>
        <strain evidence="22">Yerkes chimp pedigree #C0471</strain>
    </source>
</reference>
<keyword evidence="14" id="KW-0969">Cilium</keyword>
<keyword evidence="8" id="KW-0999">Mitochondrion inner membrane</keyword>
<name>A0A2J8PLT6_PANTR</name>
<dbReference type="GO" id="GO:0030154">
    <property type="term" value="P:cell differentiation"/>
    <property type="evidence" value="ECO:0007669"/>
    <property type="project" value="UniProtKB-KW"/>
</dbReference>
<keyword evidence="17" id="KW-0206">Cytoskeleton</keyword>
<evidence type="ECO:0000256" key="9">
    <source>
        <dbReference type="ARBA" id="ARBA00022794"/>
    </source>
</evidence>
<dbReference type="GO" id="GO:0005634">
    <property type="term" value="C:nucleus"/>
    <property type="evidence" value="ECO:0007669"/>
    <property type="project" value="UniProtKB-SubCell"/>
</dbReference>